<organism evidence="2 3">
    <name type="scientific">Sordaria brevicollis</name>
    <dbReference type="NCBI Taxonomy" id="83679"/>
    <lineage>
        <taxon>Eukaryota</taxon>
        <taxon>Fungi</taxon>
        <taxon>Dikarya</taxon>
        <taxon>Ascomycota</taxon>
        <taxon>Pezizomycotina</taxon>
        <taxon>Sordariomycetes</taxon>
        <taxon>Sordariomycetidae</taxon>
        <taxon>Sordariales</taxon>
        <taxon>Sordariaceae</taxon>
        <taxon>Sordaria</taxon>
    </lineage>
</organism>
<feature type="compositionally biased region" description="Polar residues" evidence="1">
    <location>
        <begin position="192"/>
        <end position="206"/>
    </location>
</feature>
<evidence type="ECO:0008006" key="4">
    <source>
        <dbReference type="Google" id="ProtNLM"/>
    </source>
</evidence>
<reference evidence="2" key="2">
    <citation type="submission" date="2023-07" db="EMBL/GenBank/DDBJ databases">
        <authorList>
            <consortium name="Lawrence Berkeley National Laboratory"/>
            <person name="Haridas S."/>
            <person name="Hensen N."/>
            <person name="Bonometti L."/>
            <person name="Westerberg I."/>
            <person name="Brannstrom I.O."/>
            <person name="Guillou S."/>
            <person name="Cros-Aarteil S."/>
            <person name="Calhoun S."/>
            <person name="Kuo A."/>
            <person name="Mondo S."/>
            <person name="Pangilinan J."/>
            <person name="Riley R."/>
            <person name="LaButti K."/>
            <person name="Andreopoulos B."/>
            <person name="Lipzen A."/>
            <person name="Chen C."/>
            <person name="Yanf M."/>
            <person name="Daum C."/>
            <person name="Ng V."/>
            <person name="Clum A."/>
            <person name="Steindorff A."/>
            <person name="Ohm R."/>
            <person name="Martin F."/>
            <person name="Silar P."/>
            <person name="Natvig D."/>
            <person name="Lalanne C."/>
            <person name="Gautier V."/>
            <person name="Ament-velasquez S.L."/>
            <person name="Kruys A."/>
            <person name="Hutchinson M.I."/>
            <person name="Powell A.J."/>
            <person name="Barry K."/>
            <person name="Miller A.N."/>
            <person name="Grigoriev I.V."/>
            <person name="Debuchy R."/>
            <person name="Gladieux P."/>
            <person name="Thoren M.H."/>
            <person name="Johannesson H."/>
        </authorList>
    </citation>
    <scope>NUCLEOTIDE SEQUENCE</scope>
    <source>
        <strain evidence="2">FGSC 1904</strain>
    </source>
</reference>
<comment type="caution">
    <text evidence="2">The sequence shown here is derived from an EMBL/GenBank/DDBJ whole genome shotgun (WGS) entry which is preliminary data.</text>
</comment>
<name>A0AAE0UE84_SORBR</name>
<accession>A0AAE0UE84</accession>
<dbReference type="Proteomes" id="UP001281003">
    <property type="component" value="Unassembled WGS sequence"/>
</dbReference>
<evidence type="ECO:0000256" key="1">
    <source>
        <dbReference type="SAM" id="MobiDB-lite"/>
    </source>
</evidence>
<gene>
    <name evidence="2" type="ORF">B0T20DRAFT_495084</name>
</gene>
<feature type="compositionally biased region" description="Basic and acidic residues" evidence="1">
    <location>
        <begin position="103"/>
        <end position="142"/>
    </location>
</feature>
<dbReference type="AlphaFoldDB" id="A0AAE0UE84"/>
<proteinExistence type="predicted"/>
<evidence type="ECO:0000313" key="3">
    <source>
        <dbReference type="Proteomes" id="UP001281003"/>
    </source>
</evidence>
<keyword evidence="3" id="KW-1185">Reference proteome</keyword>
<evidence type="ECO:0000313" key="2">
    <source>
        <dbReference type="EMBL" id="KAK3400912.1"/>
    </source>
</evidence>
<feature type="region of interest" description="Disordered" evidence="1">
    <location>
        <begin position="192"/>
        <end position="224"/>
    </location>
</feature>
<protein>
    <recommendedName>
        <fullName evidence="4">J domain-containing protein</fullName>
    </recommendedName>
</protein>
<dbReference type="Gene3D" id="1.20.5.1160">
    <property type="entry name" value="Vasodilator-stimulated phosphoprotein"/>
    <property type="match status" value="1"/>
</dbReference>
<dbReference type="InterPro" id="IPR036869">
    <property type="entry name" value="J_dom_sf"/>
</dbReference>
<sequence length="249" mass="28385">MAFDGLKRPPSLECYATLDVSPSAGSDKIESAYHGLIAQHQYLPYWDMEPDRRRMYQRIQDPYGYLSDKEILSLEIRQLREAIHKANSANTHLSESFSNVNADNDKQKRLSRRESDKAKKLEKEVRSLRQKAAEADDLKTENKALKTENEDLKKQVARLKQHFEQEVKRNTQKILKDVGLGWQQSHGVVNGAAMTSRSSIEATRAQSRPRGFERSMEGNPEMDCPSRSLAPNHLQCPQAYGAEIGTPWT</sequence>
<dbReference type="SUPFAM" id="SSF46565">
    <property type="entry name" value="Chaperone J-domain"/>
    <property type="match status" value="1"/>
</dbReference>
<reference evidence="2" key="1">
    <citation type="journal article" date="2023" name="Mol. Phylogenet. Evol.">
        <title>Genome-scale phylogeny and comparative genomics of the fungal order Sordariales.</title>
        <authorList>
            <person name="Hensen N."/>
            <person name="Bonometti L."/>
            <person name="Westerberg I."/>
            <person name="Brannstrom I.O."/>
            <person name="Guillou S."/>
            <person name="Cros-Aarteil S."/>
            <person name="Calhoun S."/>
            <person name="Haridas S."/>
            <person name="Kuo A."/>
            <person name="Mondo S."/>
            <person name="Pangilinan J."/>
            <person name="Riley R."/>
            <person name="LaButti K."/>
            <person name="Andreopoulos B."/>
            <person name="Lipzen A."/>
            <person name="Chen C."/>
            <person name="Yan M."/>
            <person name="Daum C."/>
            <person name="Ng V."/>
            <person name="Clum A."/>
            <person name="Steindorff A."/>
            <person name="Ohm R.A."/>
            <person name="Martin F."/>
            <person name="Silar P."/>
            <person name="Natvig D.O."/>
            <person name="Lalanne C."/>
            <person name="Gautier V."/>
            <person name="Ament-Velasquez S.L."/>
            <person name="Kruys A."/>
            <person name="Hutchinson M.I."/>
            <person name="Powell A.J."/>
            <person name="Barry K."/>
            <person name="Miller A.N."/>
            <person name="Grigoriev I.V."/>
            <person name="Debuchy R."/>
            <person name="Gladieux P."/>
            <person name="Hiltunen Thoren M."/>
            <person name="Johannesson H."/>
        </authorList>
    </citation>
    <scope>NUCLEOTIDE SEQUENCE</scope>
    <source>
        <strain evidence="2">FGSC 1904</strain>
    </source>
</reference>
<dbReference type="EMBL" id="JAUTDP010000003">
    <property type="protein sequence ID" value="KAK3400912.1"/>
    <property type="molecule type" value="Genomic_DNA"/>
</dbReference>
<dbReference type="Gene3D" id="1.10.287.110">
    <property type="entry name" value="DnaJ domain"/>
    <property type="match status" value="1"/>
</dbReference>
<feature type="region of interest" description="Disordered" evidence="1">
    <location>
        <begin position="94"/>
        <end position="142"/>
    </location>
</feature>